<dbReference type="PANTHER" id="PTHR36427:SF3">
    <property type="entry name" value="LARGE RIBOSOMAL SUBUNIT PROTEIN UL1M"/>
    <property type="match status" value="1"/>
</dbReference>
<evidence type="ECO:0000256" key="1">
    <source>
        <dbReference type="ARBA" id="ARBA00010531"/>
    </source>
</evidence>
<dbReference type="EMBL" id="CP011801">
    <property type="protein sequence ID" value="ALA57625.1"/>
    <property type="molecule type" value="Genomic_DNA"/>
</dbReference>
<keyword evidence="3 10" id="KW-0820">tRNA-binding</keyword>
<keyword evidence="2 10" id="KW-0678">Repressor</keyword>
<dbReference type="PANTHER" id="PTHR36427">
    <property type="entry name" value="54S RIBOSOMAL PROTEIN L1, MITOCHONDRIAL"/>
    <property type="match status" value="1"/>
</dbReference>
<keyword evidence="8 10" id="KW-0687">Ribonucleoprotein</keyword>
<sequence length="230" mass="24730">MGKKMKAALEKVEPRAYALREAVDVVKKAAYAKFDESVDLALRLGIDPKRSDQMVRGTTSLPHGTGKQVRVVVFAKGEKEQEARQAGADFVGADDLMEKIKGGWMDFDYAIATPDLMASVGKLGKQLGPRGLMPNPKTGTVTFEVGKAVGEIKKGRVEFKVEKAGIVQVPVGKVSFDVNKLYDNAAAIIESVIKAKPASCKGRYLKSATISSTMGPGVQLDTVALTKQWS</sequence>
<dbReference type="RefSeq" id="WP_053378937.1">
    <property type="nucleotide sequence ID" value="NZ_CP011801.1"/>
</dbReference>
<dbReference type="PIRSF" id="PIRSF002155">
    <property type="entry name" value="Ribosomal_L1"/>
    <property type="match status" value="1"/>
</dbReference>
<evidence type="ECO:0000256" key="2">
    <source>
        <dbReference type="ARBA" id="ARBA00022491"/>
    </source>
</evidence>
<accession>A0A0K2G9K8</accession>
<dbReference type="Pfam" id="PF00687">
    <property type="entry name" value="Ribosomal_L1"/>
    <property type="match status" value="1"/>
</dbReference>
<dbReference type="PATRIC" id="fig|42253.5.peg.1178"/>
<dbReference type="GO" id="GO:0000049">
    <property type="term" value="F:tRNA binding"/>
    <property type="evidence" value="ECO:0007669"/>
    <property type="project" value="UniProtKB-KW"/>
</dbReference>
<dbReference type="CDD" id="cd00403">
    <property type="entry name" value="Ribosomal_L1"/>
    <property type="match status" value="1"/>
</dbReference>
<evidence type="ECO:0000313" key="13">
    <source>
        <dbReference type="Proteomes" id="UP000069205"/>
    </source>
</evidence>
<dbReference type="InterPro" id="IPR028364">
    <property type="entry name" value="Ribosomal_uL1/biogenesis"/>
</dbReference>
<keyword evidence="5 10" id="KW-0810">Translation regulation</keyword>
<dbReference type="InterPro" id="IPR002143">
    <property type="entry name" value="Ribosomal_uL1"/>
</dbReference>
<keyword evidence="4 10" id="KW-0699">rRNA-binding</keyword>
<dbReference type="SUPFAM" id="SSF56808">
    <property type="entry name" value="Ribosomal protein L1"/>
    <property type="match status" value="1"/>
</dbReference>
<evidence type="ECO:0000256" key="10">
    <source>
        <dbReference type="HAMAP-Rule" id="MF_01318"/>
    </source>
</evidence>
<evidence type="ECO:0000256" key="11">
    <source>
        <dbReference type="RuleBase" id="RU000659"/>
    </source>
</evidence>
<evidence type="ECO:0000256" key="9">
    <source>
        <dbReference type="ARBA" id="ARBA00035241"/>
    </source>
</evidence>
<evidence type="ECO:0000313" key="12">
    <source>
        <dbReference type="EMBL" id="ALA57625.1"/>
    </source>
</evidence>
<dbReference type="PROSITE" id="PS01199">
    <property type="entry name" value="RIBOSOMAL_L1"/>
    <property type="match status" value="1"/>
</dbReference>
<dbReference type="GO" id="GO:0015934">
    <property type="term" value="C:large ribosomal subunit"/>
    <property type="evidence" value="ECO:0007669"/>
    <property type="project" value="InterPro"/>
</dbReference>
<keyword evidence="6 10" id="KW-0694">RNA-binding</keyword>
<dbReference type="GO" id="GO:0019843">
    <property type="term" value="F:rRNA binding"/>
    <property type="evidence" value="ECO:0007669"/>
    <property type="project" value="UniProtKB-UniRule"/>
</dbReference>
<dbReference type="InterPro" id="IPR016095">
    <property type="entry name" value="Ribosomal_uL1_3-a/b-sand"/>
</dbReference>
<evidence type="ECO:0000256" key="3">
    <source>
        <dbReference type="ARBA" id="ARBA00022555"/>
    </source>
</evidence>
<dbReference type="GO" id="GO:0006412">
    <property type="term" value="P:translation"/>
    <property type="evidence" value="ECO:0007669"/>
    <property type="project" value="UniProtKB-UniRule"/>
</dbReference>
<dbReference type="InterPro" id="IPR023674">
    <property type="entry name" value="Ribosomal_uL1-like"/>
</dbReference>
<evidence type="ECO:0000256" key="8">
    <source>
        <dbReference type="ARBA" id="ARBA00023274"/>
    </source>
</evidence>
<evidence type="ECO:0000256" key="4">
    <source>
        <dbReference type="ARBA" id="ARBA00022730"/>
    </source>
</evidence>
<dbReference type="Gene3D" id="3.40.50.790">
    <property type="match status" value="1"/>
</dbReference>
<dbReference type="InterPro" id="IPR005878">
    <property type="entry name" value="Ribosom_uL1_bac-type"/>
</dbReference>
<dbReference type="Proteomes" id="UP000069205">
    <property type="component" value="Chromosome"/>
</dbReference>
<comment type="similarity">
    <text evidence="1 10 11">Belongs to the universal ribosomal protein uL1 family.</text>
</comment>
<dbReference type="GO" id="GO:0006417">
    <property type="term" value="P:regulation of translation"/>
    <property type="evidence" value="ECO:0007669"/>
    <property type="project" value="UniProtKB-KW"/>
</dbReference>
<dbReference type="NCBIfam" id="TIGR01169">
    <property type="entry name" value="rplA_bact"/>
    <property type="match status" value="1"/>
</dbReference>
<protein>
    <recommendedName>
        <fullName evidence="9 10">Large ribosomal subunit protein uL1</fullName>
    </recommendedName>
</protein>
<evidence type="ECO:0000256" key="7">
    <source>
        <dbReference type="ARBA" id="ARBA00022980"/>
    </source>
</evidence>
<keyword evidence="13" id="KW-1185">Reference proteome</keyword>
<evidence type="ECO:0000256" key="6">
    <source>
        <dbReference type="ARBA" id="ARBA00022884"/>
    </source>
</evidence>
<dbReference type="InterPro" id="IPR023673">
    <property type="entry name" value="Ribosomal_uL1_CS"/>
</dbReference>
<dbReference type="OrthoDB" id="9803740at2"/>
<dbReference type="STRING" id="42253.NITMOv2_1197"/>
<comment type="subunit">
    <text evidence="10">Part of the 50S ribosomal subunit.</text>
</comment>
<dbReference type="FunFam" id="3.40.50.790:FF:000001">
    <property type="entry name" value="50S ribosomal protein L1"/>
    <property type="match status" value="1"/>
</dbReference>
<evidence type="ECO:0000256" key="5">
    <source>
        <dbReference type="ARBA" id="ARBA00022845"/>
    </source>
</evidence>
<proteinExistence type="inferred from homology"/>
<gene>
    <name evidence="10 12" type="primary">rplA</name>
    <name evidence="12" type="ORF">NITMOv2_1197</name>
</gene>
<dbReference type="Gene3D" id="3.30.190.20">
    <property type="match status" value="1"/>
</dbReference>
<organism evidence="12 13">
    <name type="scientific">Nitrospira moscoviensis</name>
    <dbReference type="NCBI Taxonomy" id="42253"/>
    <lineage>
        <taxon>Bacteria</taxon>
        <taxon>Pseudomonadati</taxon>
        <taxon>Nitrospirota</taxon>
        <taxon>Nitrospiria</taxon>
        <taxon>Nitrospirales</taxon>
        <taxon>Nitrospiraceae</taxon>
        <taxon>Nitrospira</taxon>
    </lineage>
</organism>
<dbReference type="AlphaFoldDB" id="A0A0K2G9K8"/>
<keyword evidence="7 10" id="KW-0689">Ribosomal protein</keyword>
<dbReference type="GO" id="GO:0003735">
    <property type="term" value="F:structural constituent of ribosome"/>
    <property type="evidence" value="ECO:0007669"/>
    <property type="project" value="InterPro"/>
</dbReference>
<dbReference type="HAMAP" id="MF_01318_B">
    <property type="entry name" value="Ribosomal_uL1_B"/>
    <property type="match status" value="1"/>
</dbReference>
<dbReference type="KEGG" id="nmv:NITMOv2_1197"/>
<comment type="function">
    <text evidence="10">Binds directly to 23S rRNA. The L1 stalk is quite mobile in the ribosome, and is involved in E site tRNA release.</text>
</comment>
<reference evidence="12 13" key="1">
    <citation type="journal article" date="2015" name="Proc. Natl. Acad. Sci. U.S.A.">
        <title>Expanded metabolic versatility of ubiquitous nitrite-oxidizing bacteria from the genus Nitrospira.</title>
        <authorList>
            <person name="Koch H."/>
            <person name="Lucker S."/>
            <person name="Albertsen M."/>
            <person name="Kitzinger K."/>
            <person name="Herbold C."/>
            <person name="Spieck E."/>
            <person name="Nielsen P.H."/>
            <person name="Wagner M."/>
            <person name="Daims H."/>
        </authorList>
    </citation>
    <scope>NUCLEOTIDE SEQUENCE [LARGE SCALE GENOMIC DNA]</scope>
    <source>
        <strain evidence="12 13">NSP M-1</strain>
    </source>
</reference>
<name>A0A0K2G9K8_NITMO</name>
<comment type="function">
    <text evidence="10">Protein L1 is also a translational repressor protein, it controls the translation of the L11 operon by binding to its mRNA.</text>
</comment>